<sequence length="371" mass="41083">MNKYKTINRRKSDRIYVGNIPIGNNAPISVQSMTNTRTTDIINTINQINQLKKVGVDIVRISIPTTEAAEAFKIIKNKVNVPLIADIHFDYRLAIKSIEYGADCLRINPGNIGKKRKINEIVSCAKHNNIPIRIGINSGSLENDILKKYKSPIPEALVESAIRNVEYLDSLNFNQFKVSVKASDVFSAVKANKILAKKITQPIHIGITESGSLRNGTVKSSIGIASLLSDGIGDTLRISLAADPTEEVKVGYDILKVLGIRFRGINFIACPTCSRQEFNVIKVVEELEKKLEDIETSMNVSIIGCVVNGIGEAQMAHLGVTGGYKTSGLYQDGIRQKNKLNNKNIIEELEMHIRKKSDELKKIRTVNENDI</sequence>
<keyword evidence="1" id="KW-0411">Iron-sulfur</keyword>
<dbReference type="InterPro" id="IPR004588">
    <property type="entry name" value="IspG_bac-typ"/>
</dbReference>
<dbReference type="Pfam" id="PF26540">
    <property type="entry name" value="GcpE_C"/>
    <property type="match status" value="1"/>
</dbReference>
<keyword evidence="1" id="KW-0479">Metal-binding</keyword>
<keyword evidence="1" id="KW-0004">4Fe-4S</keyword>
<dbReference type="Gene3D" id="3.30.413.10">
    <property type="entry name" value="Sulfite Reductase Hemoprotein, domain 1"/>
    <property type="match status" value="1"/>
</dbReference>
<dbReference type="SUPFAM" id="SSF51604">
    <property type="entry name" value="Enolase C-terminal domain-like"/>
    <property type="match status" value="1"/>
</dbReference>
<dbReference type="PANTHER" id="PTHR30454:SF0">
    <property type="entry name" value="4-HYDROXY-3-METHYLBUT-2-EN-1-YL DIPHOSPHATE SYNTHASE (FERREDOXIN), CHLOROPLASTIC"/>
    <property type="match status" value="1"/>
</dbReference>
<reference evidence="4" key="1">
    <citation type="submission" date="2022-11" db="EMBL/GenBank/DDBJ databases">
        <title>The whole genome sequencing of pests is an important tool to study the evolution of the plant-insect interaction and insecticide resistance.</title>
        <authorList>
            <person name="Kananovich Y."/>
        </authorList>
    </citation>
    <scope>NUCLEOTIDE SEQUENCE</scope>
    <source>
        <strain evidence="4">BSU_Aph_2016</strain>
    </source>
</reference>
<feature type="binding site" evidence="1">
    <location>
        <position position="305"/>
    </location>
    <ligand>
        <name>[4Fe-4S] cluster</name>
        <dbReference type="ChEBI" id="CHEBI:49883"/>
    </ligand>
</feature>
<keyword evidence="1 4" id="KW-0560">Oxidoreductase</keyword>
<comment type="pathway">
    <text evidence="1">Isoprenoid biosynthesis; isopentenyl diphosphate biosynthesis via DXP pathway; isopentenyl diphosphate from 1-deoxy-D-xylulose 5-phosphate: step 5/6.</text>
</comment>
<evidence type="ECO:0000313" key="5">
    <source>
        <dbReference type="Proteomes" id="UP001163441"/>
    </source>
</evidence>
<keyword evidence="1" id="KW-0408">Iron</keyword>
<gene>
    <name evidence="1 4" type="primary">ispG</name>
    <name evidence="4" type="synonym">gcpE</name>
    <name evidence="4" type="ORF">OWM53_01460</name>
</gene>
<dbReference type="EMBL" id="CP113403">
    <property type="protein sequence ID" value="WAI18043.1"/>
    <property type="molecule type" value="Genomic_DNA"/>
</dbReference>
<name>A0A4D6XIU4_9GAMM</name>
<evidence type="ECO:0000313" key="4">
    <source>
        <dbReference type="EMBL" id="WAI18043.1"/>
    </source>
</evidence>
<feature type="binding site" evidence="1">
    <location>
        <position position="312"/>
    </location>
    <ligand>
        <name>[4Fe-4S] cluster</name>
        <dbReference type="ChEBI" id="CHEBI:49883"/>
    </ligand>
</feature>
<dbReference type="Proteomes" id="UP001163441">
    <property type="component" value="Chromosome"/>
</dbReference>
<keyword evidence="1" id="KW-0414">Isoprene biosynthesis</keyword>
<dbReference type="RefSeq" id="WP_158360582.1">
    <property type="nucleotide sequence ID" value="NZ_CP034897.1"/>
</dbReference>
<dbReference type="PANTHER" id="PTHR30454">
    <property type="entry name" value="4-HYDROXY-3-METHYLBUT-2-EN-1-YL DIPHOSPHATE SYNTHASE"/>
    <property type="match status" value="1"/>
</dbReference>
<dbReference type="InterPro" id="IPR058578">
    <property type="entry name" value="IspG_TIM"/>
</dbReference>
<dbReference type="NCBIfam" id="NF001540">
    <property type="entry name" value="PRK00366.1"/>
    <property type="match status" value="1"/>
</dbReference>
<proteinExistence type="inferred from homology"/>
<dbReference type="InterPro" id="IPR058579">
    <property type="entry name" value="IspG_C"/>
</dbReference>
<dbReference type="NCBIfam" id="TIGR00612">
    <property type="entry name" value="ispG_gcpE"/>
    <property type="match status" value="1"/>
</dbReference>
<evidence type="ECO:0000259" key="2">
    <source>
        <dbReference type="Pfam" id="PF04551"/>
    </source>
</evidence>
<evidence type="ECO:0000256" key="1">
    <source>
        <dbReference type="HAMAP-Rule" id="MF_00159"/>
    </source>
</evidence>
<comment type="cofactor">
    <cofactor evidence="1">
        <name>[4Fe-4S] cluster</name>
        <dbReference type="ChEBI" id="CHEBI:49883"/>
    </cofactor>
    <text evidence="1">Binds 1 [4Fe-4S] cluster.</text>
</comment>
<dbReference type="Gene3D" id="3.20.20.20">
    <property type="entry name" value="Dihydropteroate synthase-like"/>
    <property type="match status" value="1"/>
</dbReference>
<comment type="catalytic activity">
    <reaction evidence="1">
        <text>(2E)-4-hydroxy-3-methylbut-2-enyl diphosphate + oxidized [flavodoxin] + H2O + 2 H(+) = 2-C-methyl-D-erythritol 2,4-cyclic diphosphate + reduced [flavodoxin]</text>
        <dbReference type="Rhea" id="RHEA:43604"/>
        <dbReference type="Rhea" id="RHEA-COMP:10622"/>
        <dbReference type="Rhea" id="RHEA-COMP:10623"/>
        <dbReference type="ChEBI" id="CHEBI:15377"/>
        <dbReference type="ChEBI" id="CHEBI:15378"/>
        <dbReference type="ChEBI" id="CHEBI:57618"/>
        <dbReference type="ChEBI" id="CHEBI:58210"/>
        <dbReference type="ChEBI" id="CHEBI:58483"/>
        <dbReference type="ChEBI" id="CHEBI:128753"/>
        <dbReference type="EC" id="1.17.7.3"/>
    </reaction>
</comment>
<dbReference type="GO" id="GO:0016114">
    <property type="term" value="P:terpenoid biosynthetic process"/>
    <property type="evidence" value="ECO:0007669"/>
    <property type="project" value="InterPro"/>
</dbReference>
<dbReference type="GO" id="GO:0051539">
    <property type="term" value="F:4 iron, 4 sulfur cluster binding"/>
    <property type="evidence" value="ECO:0007669"/>
    <property type="project" value="UniProtKB-UniRule"/>
</dbReference>
<dbReference type="InterPro" id="IPR045854">
    <property type="entry name" value="NO2/SO3_Rdtase_4Fe4S_sf"/>
</dbReference>
<dbReference type="Pfam" id="PF04551">
    <property type="entry name" value="GcpE"/>
    <property type="match status" value="1"/>
</dbReference>
<dbReference type="GO" id="GO:0046429">
    <property type="term" value="F:4-hydroxy-3-methylbut-2-en-1-yl diphosphate synthase activity (ferredoxin)"/>
    <property type="evidence" value="ECO:0007669"/>
    <property type="project" value="UniProtKB-UniRule"/>
</dbReference>
<feature type="domain" description="IspG TIM-barrel" evidence="2">
    <location>
        <begin position="14"/>
        <end position="252"/>
    </location>
</feature>
<evidence type="ECO:0000259" key="3">
    <source>
        <dbReference type="Pfam" id="PF26540"/>
    </source>
</evidence>
<accession>A0A4D6XIU4</accession>
<dbReference type="InterPro" id="IPR036849">
    <property type="entry name" value="Enolase-like_C_sf"/>
</dbReference>
<dbReference type="SUPFAM" id="SSF56014">
    <property type="entry name" value="Nitrite and sulphite reductase 4Fe-4S domain-like"/>
    <property type="match status" value="1"/>
</dbReference>
<dbReference type="FunFam" id="3.20.20.20:FF:000001">
    <property type="entry name" value="4-hydroxy-3-methylbut-2-en-1-yl diphosphate synthase (flavodoxin)"/>
    <property type="match status" value="1"/>
</dbReference>
<feature type="binding site" evidence="1">
    <location>
        <position position="270"/>
    </location>
    <ligand>
        <name>[4Fe-4S] cluster</name>
        <dbReference type="ChEBI" id="CHEBI:49883"/>
    </ligand>
</feature>
<dbReference type="GO" id="GO:0019288">
    <property type="term" value="P:isopentenyl diphosphate biosynthetic process, methylerythritol 4-phosphate pathway"/>
    <property type="evidence" value="ECO:0007669"/>
    <property type="project" value="UniProtKB-UniRule"/>
</dbReference>
<dbReference type="GO" id="GO:0141197">
    <property type="term" value="F:4-hydroxy-3-methylbut-2-enyl-diphosphate synthase activity (flavodoxin)"/>
    <property type="evidence" value="ECO:0007669"/>
    <property type="project" value="UniProtKB-EC"/>
</dbReference>
<organism evidence="4 5">
    <name type="scientific">Buchnera aphidicola</name>
    <name type="common">Aphis craccivora</name>
    <dbReference type="NCBI Taxonomy" id="466616"/>
    <lineage>
        <taxon>Bacteria</taxon>
        <taxon>Pseudomonadati</taxon>
        <taxon>Pseudomonadota</taxon>
        <taxon>Gammaproteobacteria</taxon>
        <taxon>Enterobacterales</taxon>
        <taxon>Erwiniaceae</taxon>
        <taxon>Buchnera</taxon>
    </lineage>
</organism>
<dbReference type="EC" id="1.17.7.3" evidence="1"/>
<dbReference type="InterPro" id="IPR016425">
    <property type="entry name" value="IspG_bac"/>
</dbReference>
<comment type="similarity">
    <text evidence="1">Belongs to the IspG family.</text>
</comment>
<dbReference type="InterPro" id="IPR011005">
    <property type="entry name" value="Dihydropteroate_synth-like_sf"/>
</dbReference>
<dbReference type="HAMAP" id="MF_00159">
    <property type="entry name" value="IspG"/>
    <property type="match status" value="1"/>
</dbReference>
<dbReference type="PIRSF" id="PIRSF004640">
    <property type="entry name" value="IspG"/>
    <property type="match status" value="1"/>
</dbReference>
<dbReference type="GO" id="GO:0005506">
    <property type="term" value="F:iron ion binding"/>
    <property type="evidence" value="ECO:0007669"/>
    <property type="project" value="InterPro"/>
</dbReference>
<feature type="binding site" evidence="1">
    <location>
        <position position="273"/>
    </location>
    <ligand>
        <name>[4Fe-4S] cluster</name>
        <dbReference type="ChEBI" id="CHEBI:49883"/>
    </ligand>
</feature>
<dbReference type="AlphaFoldDB" id="A0A4D6XIU4"/>
<feature type="domain" description="IspG C-terminal" evidence="3">
    <location>
        <begin position="266"/>
        <end position="354"/>
    </location>
</feature>
<comment type="function">
    <text evidence="1">Converts 2C-methyl-D-erythritol 2,4-cyclodiphosphate (ME-2,4cPP) into 1-hydroxy-2-methyl-2-(E)-butenyl 4-diphosphate.</text>
</comment>
<dbReference type="OrthoDB" id="9803214at2"/>
<protein>
    <recommendedName>
        <fullName evidence="1">4-hydroxy-3-methylbut-2-en-1-yl diphosphate synthase (flavodoxin)</fullName>
        <ecNumber evidence="1">1.17.7.3</ecNumber>
    </recommendedName>
    <alternativeName>
        <fullName evidence="1">1-hydroxy-2-methyl-2-(E)-butenyl 4-diphosphate synthase</fullName>
    </alternativeName>
</protein>